<dbReference type="GO" id="GO:0030246">
    <property type="term" value="F:carbohydrate binding"/>
    <property type="evidence" value="ECO:0007669"/>
    <property type="project" value="InterPro"/>
</dbReference>
<dbReference type="InterPro" id="IPR001769">
    <property type="entry name" value="Gingipain"/>
</dbReference>
<gene>
    <name evidence="4" type="ORF">GCM10008090_00370</name>
</gene>
<dbReference type="InterPro" id="IPR029030">
    <property type="entry name" value="Caspase-like_dom_sf"/>
</dbReference>
<dbReference type="InterPro" id="IPR019019">
    <property type="entry name" value="H-type_lectin_domain"/>
</dbReference>
<reference evidence="4" key="1">
    <citation type="journal article" date="2014" name="Int. J. Syst. Evol. Microbiol.">
        <title>Complete genome sequence of Corynebacterium casei LMG S-19264T (=DSM 44701T), isolated from a smear-ripened cheese.</title>
        <authorList>
            <consortium name="US DOE Joint Genome Institute (JGI-PGF)"/>
            <person name="Walter F."/>
            <person name="Albersmeier A."/>
            <person name="Kalinowski J."/>
            <person name="Ruckert C."/>
        </authorList>
    </citation>
    <scope>NUCLEOTIDE SEQUENCE</scope>
    <source>
        <strain evidence="4">KCTC 12711</strain>
    </source>
</reference>
<dbReference type="InterPro" id="IPR029031">
    <property type="entry name" value="Gingipain_N_sf"/>
</dbReference>
<evidence type="ECO:0000259" key="2">
    <source>
        <dbReference type="Pfam" id="PF01364"/>
    </source>
</evidence>
<accession>A0A918REV1</accession>
<reference evidence="4" key="2">
    <citation type="submission" date="2020-09" db="EMBL/GenBank/DDBJ databases">
        <authorList>
            <person name="Sun Q."/>
            <person name="Kim S."/>
        </authorList>
    </citation>
    <scope>NUCLEOTIDE SEQUENCE</scope>
    <source>
        <strain evidence="4">KCTC 12711</strain>
    </source>
</reference>
<dbReference type="Pfam" id="PF09458">
    <property type="entry name" value="H_lectin"/>
    <property type="match status" value="1"/>
</dbReference>
<dbReference type="AlphaFoldDB" id="A0A918REV1"/>
<feature type="domain" description="Gingipain" evidence="2">
    <location>
        <begin position="866"/>
        <end position="1214"/>
    </location>
</feature>
<evidence type="ECO:0000313" key="4">
    <source>
        <dbReference type="EMBL" id="GGZ96106.1"/>
    </source>
</evidence>
<organism evidence="4 5">
    <name type="scientific">Arenicella chitinivorans</name>
    <dbReference type="NCBI Taxonomy" id="1329800"/>
    <lineage>
        <taxon>Bacteria</taxon>
        <taxon>Pseudomonadati</taxon>
        <taxon>Pseudomonadota</taxon>
        <taxon>Gammaproteobacteria</taxon>
        <taxon>Arenicellales</taxon>
        <taxon>Arenicellaceae</taxon>
        <taxon>Arenicella</taxon>
    </lineage>
</organism>
<comment type="caution">
    <text evidence="4">The sequence shown here is derived from an EMBL/GenBank/DDBJ whole genome shotgun (WGS) entry which is preliminary data.</text>
</comment>
<name>A0A918REV1_9GAMM</name>
<evidence type="ECO:0000259" key="3">
    <source>
        <dbReference type="Pfam" id="PF09458"/>
    </source>
</evidence>
<dbReference type="Gene3D" id="3.40.50.10390">
    <property type="entry name" value="Gingipain r, domain 1"/>
    <property type="match status" value="1"/>
</dbReference>
<dbReference type="GO" id="GO:0007155">
    <property type="term" value="P:cell adhesion"/>
    <property type="evidence" value="ECO:0007669"/>
    <property type="project" value="InterPro"/>
</dbReference>
<dbReference type="Gene3D" id="3.40.50.1460">
    <property type="match status" value="1"/>
</dbReference>
<dbReference type="Proteomes" id="UP000614811">
    <property type="component" value="Unassembled WGS sequence"/>
</dbReference>
<keyword evidence="5" id="KW-1185">Reference proteome</keyword>
<keyword evidence="1" id="KW-0732">Signal</keyword>
<dbReference type="GO" id="GO:0008234">
    <property type="term" value="F:cysteine-type peptidase activity"/>
    <property type="evidence" value="ECO:0007669"/>
    <property type="project" value="InterPro"/>
</dbReference>
<evidence type="ECO:0000313" key="5">
    <source>
        <dbReference type="Proteomes" id="UP000614811"/>
    </source>
</evidence>
<dbReference type="Gene3D" id="2.60.40.2080">
    <property type="match status" value="1"/>
</dbReference>
<evidence type="ECO:0008006" key="6">
    <source>
        <dbReference type="Google" id="ProtNLM"/>
    </source>
</evidence>
<dbReference type="InterPro" id="IPR037221">
    <property type="entry name" value="H-type_lectin_dom_sf"/>
</dbReference>
<sequence>MSVAGLFGSLNLASYKRRLKIVSEPMKLFYCLRALVSIVCLLGASLAVQGAPAVIEVGSGVLPATTAPGPGIATPFTTITFDAEFASPPNVFVMTEENAANADPCTIRIRNITTTGFDAACHEPINADRASGGMIFEYVAVQDGTTSVPLSTSGTVDFVSSCQEISAQQYGPNCAACSGAQSYVGVTFPGGGFTAAPALLTQVQTTNNLVSGEPVFLDTAVRQGSLSATGFDLSLDQMEAGTGPLASTEEVCYLAVERNGCQTLDLSSLGGPASLAFQAQTGGNNVDGHDNACSTGEGVGFAAGCFTTTPIAVAKQVTRNGNNGGLLRRCSVNSSEIVLTFDEDQVSDAERNHIDETASVLAFGSAFTTPVTMAEARAVLRGRWVLFEWSTNAEVFHLGFNLWAEVEGEWVQINRRFIAGDGQDTETLKSYKKRVRLTRHQANKASRFAISSIDSQGLEEFYGPFESGERYGSRTAPDPVDWALVRAEFESMTGASVVDKKHHRRRIGTTATWREPLPSGKSRHGLVEFDVEGEGIRRLSGSDILAAAPGYLGVNLDRVALTLNGAPVARHIVSKDHRLSEDDSVYFVAQPPTGEYAIYLNRYTYRLSLDRRLALDANTFDAGPSDTQSVSNKALTSVKLTRDKLYSASSSGETPWYDSRILAAGSPNTQGYQFDFDVETALPGAIEFALLGGVDFPGATDDHHFRIMVNGTPVHEAWFDGFNAATGRVTVPPGLLQNGVNQVEVVVEGDTGFWADLILVDDLTVSAFTDLESVLEKDIVIPPDSEVIEVTNAAHPDTLVFIYTLNGGLSVANSEVIKDDARLVALPPRITRAPMRLAWGRDDVWQGVAALRYVSPERLPAAPASYVIVAHPNFVGDKLEQFRRFKENQGFTVELVDWHSVVAQFGFGNDTPHALARYLKSLPEIDETRHVLIVGGHSYDYRGLSGQHVVNYIPTFYRAVSVLNFAPTDNPLADLNGDRVPELAIGRWPVRTSGDLSNIVDKTLQWHTLREQQPYQDALLLAQAVDNRNLDFAEQLQGRVAIPLMAMPEFDGVSLIDLDGVRQGAMTIQEARDQVRESIDGGVGLLSFAGHASTAGWGYQGVVDTQFIQSLDNTDTPLIVMPLACYTTNYESTSINTLAHQWLFAGLQGAVAIHGASVLGEYRENALFAERFLRAGAAGATTIGEAILNAKREMVGTNPMLNNWVLLGDPALPLR</sequence>
<dbReference type="EMBL" id="BMXA01000001">
    <property type="protein sequence ID" value="GGZ96106.1"/>
    <property type="molecule type" value="Genomic_DNA"/>
</dbReference>
<evidence type="ECO:0000256" key="1">
    <source>
        <dbReference type="ARBA" id="ARBA00022729"/>
    </source>
</evidence>
<dbReference type="SUPFAM" id="SSF141086">
    <property type="entry name" value="Agglutinin HPA-like"/>
    <property type="match status" value="1"/>
</dbReference>
<dbReference type="Pfam" id="PF01364">
    <property type="entry name" value="Peptidase_C25"/>
    <property type="match status" value="1"/>
</dbReference>
<proteinExistence type="predicted"/>
<dbReference type="GO" id="GO:0006508">
    <property type="term" value="P:proteolysis"/>
    <property type="evidence" value="ECO:0007669"/>
    <property type="project" value="InterPro"/>
</dbReference>
<dbReference type="SUPFAM" id="SSF52129">
    <property type="entry name" value="Caspase-like"/>
    <property type="match status" value="1"/>
</dbReference>
<protein>
    <recommendedName>
        <fullName evidence="6">Gingipain domain-containing protein</fullName>
    </recommendedName>
</protein>
<feature type="domain" description="H-type lectin" evidence="3">
    <location>
        <begin position="77"/>
        <end position="120"/>
    </location>
</feature>